<dbReference type="InterPro" id="IPR050832">
    <property type="entry name" value="Bact_Acetyltransf"/>
</dbReference>
<dbReference type="Pfam" id="PF00583">
    <property type="entry name" value="Acetyltransf_1"/>
    <property type="match status" value="1"/>
</dbReference>
<dbReference type="GO" id="GO:0016747">
    <property type="term" value="F:acyltransferase activity, transferring groups other than amino-acyl groups"/>
    <property type="evidence" value="ECO:0007669"/>
    <property type="project" value="InterPro"/>
</dbReference>
<dbReference type="eggNOG" id="COG3153">
    <property type="taxonomic scope" value="Bacteria"/>
</dbReference>
<dbReference type="SUPFAM" id="SSF55729">
    <property type="entry name" value="Acyl-CoA N-acyltransferases (Nat)"/>
    <property type="match status" value="1"/>
</dbReference>
<dbReference type="KEGG" id="jag:GJA_918"/>
<dbReference type="PANTHER" id="PTHR43877">
    <property type="entry name" value="AMINOALKYLPHOSPHONATE N-ACETYLTRANSFERASE-RELATED-RELATED"/>
    <property type="match status" value="1"/>
</dbReference>
<reference evidence="4 5" key="1">
    <citation type="journal article" date="2015" name="Genome Announc.">
        <title>Genome Sequence of Mushroom Soft-Rot Pathogen Janthinobacterium agaricidamnosum.</title>
        <authorList>
            <person name="Graupner K."/>
            <person name="Lackner G."/>
            <person name="Hertweck C."/>
        </authorList>
    </citation>
    <scope>NUCLEOTIDE SEQUENCE [LARGE SCALE GENOMIC DNA]</scope>
    <source>
        <strain evidence="5">NBRC 102515 / DSM 9628</strain>
    </source>
</reference>
<dbReference type="STRING" id="1349767.GJA_918"/>
<evidence type="ECO:0000313" key="4">
    <source>
        <dbReference type="EMBL" id="CDG81574.1"/>
    </source>
</evidence>
<dbReference type="Gene3D" id="3.40.630.30">
    <property type="match status" value="1"/>
</dbReference>
<gene>
    <name evidence="4" type="ORF">GJA_918</name>
</gene>
<accession>W0UYE1</accession>
<dbReference type="AlphaFoldDB" id="W0UYE1"/>
<name>W0UYE1_9BURK</name>
<dbReference type="HOGENOM" id="CLU_087351_1_0_4"/>
<evidence type="ECO:0000259" key="3">
    <source>
        <dbReference type="PROSITE" id="PS51186"/>
    </source>
</evidence>
<keyword evidence="2" id="KW-0012">Acyltransferase</keyword>
<keyword evidence="5" id="KW-1185">Reference proteome</keyword>
<evidence type="ECO:0000313" key="5">
    <source>
        <dbReference type="Proteomes" id="UP000027604"/>
    </source>
</evidence>
<feature type="domain" description="N-acetyltransferase" evidence="3">
    <location>
        <begin position="8"/>
        <end position="182"/>
    </location>
</feature>
<organism evidence="4 5">
    <name type="scientific">Janthinobacterium agaricidamnosum NBRC 102515 = DSM 9628</name>
    <dbReference type="NCBI Taxonomy" id="1349767"/>
    <lineage>
        <taxon>Bacteria</taxon>
        <taxon>Pseudomonadati</taxon>
        <taxon>Pseudomonadota</taxon>
        <taxon>Betaproteobacteria</taxon>
        <taxon>Burkholderiales</taxon>
        <taxon>Oxalobacteraceae</taxon>
        <taxon>Janthinobacterium</taxon>
    </lineage>
</organism>
<dbReference type="InterPro" id="IPR016181">
    <property type="entry name" value="Acyl_CoA_acyltransferase"/>
</dbReference>
<proteinExistence type="predicted"/>
<dbReference type="PATRIC" id="fig|1349767.4.peg.2655"/>
<dbReference type="PROSITE" id="PS51186">
    <property type="entry name" value="GNAT"/>
    <property type="match status" value="1"/>
</dbReference>
<evidence type="ECO:0000256" key="2">
    <source>
        <dbReference type="ARBA" id="ARBA00023315"/>
    </source>
</evidence>
<dbReference type="Proteomes" id="UP000027604">
    <property type="component" value="Chromosome I"/>
</dbReference>
<keyword evidence="1 4" id="KW-0808">Transferase</keyword>
<dbReference type="CDD" id="cd04301">
    <property type="entry name" value="NAT_SF"/>
    <property type="match status" value="1"/>
</dbReference>
<sequence length="182" mass="19662">MHQSKPGPQLRPAHDADIPAMERLIAASGVELSAGFYTPQQAQAVTRHVFGVDTQLVADETYFLIEHEGAIVACGGWSRRHTLFGADRTKAGADPLLDPAVDAARIRAFFVAPGMERRGLGRQLLRHCSEQATAAGFRALQLAATLPGVPLYLACGFSALERIELTLPGDVQVPLVRMHKDL</sequence>
<dbReference type="EMBL" id="HG322949">
    <property type="protein sequence ID" value="CDG81574.1"/>
    <property type="molecule type" value="Genomic_DNA"/>
</dbReference>
<protein>
    <submittedName>
        <fullName evidence="4">Acetyltransferase family protein</fullName>
    </submittedName>
</protein>
<dbReference type="RefSeq" id="WP_038498684.1">
    <property type="nucleotide sequence ID" value="NZ_BCTH01000031.1"/>
</dbReference>
<dbReference type="InterPro" id="IPR000182">
    <property type="entry name" value="GNAT_dom"/>
</dbReference>
<dbReference type="OrthoDB" id="9799296at2"/>
<evidence type="ECO:0000256" key="1">
    <source>
        <dbReference type="ARBA" id="ARBA00022679"/>
    </source>
</evidence>
<dbReference type="PANTHER" id="PTHR43877:SF1">
    <property type="entry name" value="ACETYLTRANSFERASE"/>
    <property type="match status" value="1"/>
</dbReference>